<comment type="caution">
    <text evidence="2">The sequence shown here is derived from an EMBL/GenBank/DDBJ whole genome shotgun (WGS) entry which is preliminary data.</text>
</comment>
<keyword evidence="3" id="KW-1185">Reference proteome</keyword>
<dbReference type="EMBL" id="BMFJ01000004">
    <property type="protein sequence ID" value="GGE50040.1"/>
    <property type="molecule type" value="Genomic_DNA"/>
</dbReference>
<keyword evidence="1 2" id="KW-0808">Transferase</keyword>
<dbReference type="PANTHER" id="PTHR48228">
    <property type="entry name" value="SUCCINYL-COA--D-CITRAMALATE COA-TRANSFERASE"/>
    <property type="match status" value="1"/>
</dbReference>
<dbReference type="Proteomes" id="UP000612855">
    <property type="component" value="Unassembled WGS sequence"/>
</dbReference>
<protein>
    <submittedName>
        <fullName evidence="2">CoA transferase</fullName>
    </submittedName>
</protein>
<proteinExistence type="predicted"/>
<organism evidence="2 3">
    <name type="scientific">Primorskyibacter flagellatus</name>
    <dbReference type="NCBI Taxonomy" id="1387277"/>
    <lineage>
        <taxon>Bacteria</taxon>
        <taxon>Pseudomonadati</taxon>
        <taxon>Pseudomonadota</taxon>
        <taxon>Alphaproteobacteria</taxon>
        <taxon>Rhodobacterales</taxon>
        <taxon>Roseobacteraceae</taxon>
        <taxon>Primorskyibacter</taxon>
    </lineage>
</organism>
<dbReference type="Gene3D" id="3.40.50.10540">
    <property type="entry name" value="Crotonobetainyl-coa:carnitine coa-transferase, domain 1"/>
    <property type="match status" value="1"/>
</dbReference>
<dbReference type="InterPro" id="IPR044855">
    <property type="entry name" value="CoA-Trfase_III_dom3_sf"/>
</dbReference>
<dbReference type="AlphaFoldDB" id="A0A917AG09"/>
<evidence type="ECO:0000256" key="1">
    <source>
        <dbReference type="ARBA" id="ARBA00022679"/>
    </source>
</evidence>
<evidence type="ECO:0000313" key="2">
    <source>
        <dbReference type="EMBL" id="GGE50040.1"/>
    </source>
</evidence>
<reference evidence="3" key="1">
    <citation type="journal article" date="2019" name="Int. J. Syst. Evol. Microbiol.">
        <title>The Global Catalogue of Microorganisms (GCM) 10K type strain sequencing project: providing services to taxonomists for standard genome sequencing and annotation.</title>
        <authorList>
            <consortium name="The Broad Institute Genomics Platform"/>
            <consortium name="The Broad Institute Genome Sequencing Center for Infectious Disease"/>
            <person name="Wu L."/>
            <person name="Ma J."/>
        </authorList>
    </citation>
    <scope>NUCLEOTIDE SEQUENCE [LARGE SCALE GENOMIC DNA]</scope>
    <source>
        <strain evidence="3">CGMCC 1.12664</strain>
    </source>
</reference>
<dbReference type="GO" id="GO:0016740">
    <property type="term" value="F:transferase activity"/>
    <property type="evidence" value="ECO:0007669"/>
    <property type="project" value="UniProtKB-KW"/>
</dbReference>
<dbReference type="RefSeq" id="WP_188479629.1">
    <property type="nucleotide sequence ID" value="NZ_BMFJ01000004.1"/>
</dbReference>
<dbReference type="Pfam" id="PF02515">
    <property type="entry name" value="CoA_transf_3"/>
    <property type="match status" value="1"/>
</dbReference>
<sequence length="378" mass="39995">MKPLAGKTVLDLGIITAGAATSALLCDMGAEVIKIESPTYRDPFRIWVSLRPEDRDKTSPHFGATNRGKKSVAINLKDPDGRRCFLDLVRHADVVVENFRRGVLDKLGIGFDVLKQANPAMVLASISSQGEDGPGAGQVSYGSTLECVAGMAWHLGYDDSPMVSGVDLNYPDQVVAMFAAGMIVNALTSVRDCGEGVHLDLAQRELTSFMIGDAFAAPDDNPVRGNADPAFAVQDCFACADGRWIAVSLPEPQVETLVRATGARDAQGLARWCARRDGAAAEGGLQAAGIAAALSLRGEEVLARQAWSSAMIAGPRGEVWKGTPFDFGSPLTPDPVPEFGADTTDVLQTLGGMGRDEIEDLNDRGSIVAPDAALVRTR</sequence>
<dbReference type="SUPFAM" id="SSF89796">
    <property type="entry name" value="CoA-transferase family III (CaiB/BaiF)"/>
    <property type="match status" value="1"/>
</dbReference>
<dbReference type="InterPro" id="IPR023606">
    <property type="entry name" value="CoA-Trfase_III_dom_1_sf"/>
</dbReference>
<dbReference type="InterPro" id="IPR003673">
    <property type="entry name" value="CoA-Trfase_fam_III"/>
</dbReference>
<gene>
    <name evidence="2" type="ORF">GCM10011360_41350</name>
</gene>
<dbReference type="Gene3D" id="3.30.1540.10">
    <property type="entry name" value="formyl-coa transferase, domain 3"/>
    <property type="match status" value="1"/>
</dbReference>
<name>A0A917AG09_9RHOB</name>
<dbReference type="PANTHER" id="PTHR48228:SF6">
    <property type="entry name" value="L-CARNITINE COA-TRANSFERASE"/>
    <property type="match status" value="1"/>
</dbReference>
<evidence type="ECO:0000313" key="3">
    <source>
        <dbReference type="Proteomes" id="UP000612855"/>
    </source>
</evidence>
<accession>A0A917AG09</accession>
<dbReference type="InterPro" id="IPR050509">
    <property type="entry name" value="CoA-transferase_III"/>
</dbReference>